<feature type="compositionally biased region" description="Basic and acidic residues" evidence="1">
    <location>
        <begin position="196"/>
        <end position="225"/>
    </location>
</feature>
<organism evidence="3 4">
    <name type="scientific">Nematostella vectensis</name>
    <name type="common">Starlet sea anemone</name>
    <dbReference type="NCBI Taxonomy" id="45351"/>
    <lineage>
        <taxon>Eukaryota</taxon>
        <taxon>Metazoa</taxon>
        <taxon>Cnidaria</taxon>
        <taxon>Anthozoa</taxon>
        <taxon>Hexacorallia</taxon>
        <taxon>Actiniaria</taxon>
        <taxon>Edwardsiidae</taxon>
        <taxon>Nematostella</taxon>
    </lineage>
</organism>
<evidence type="ECO:0000313" key="3">
    <source>
        <dbReference type="EMBL" id="EDO46013.1"/>
    </source>
</evidence>
<feature type="compositionally biased region" description="Basic and acidic residues" evidence="1">
    <location>
        <begin position="145"/>
        <end position="162"/>
    </location>
</feature>
<protein>
    <recommendedName>
        <fullName evidence="2">CBF1-interacting co-repressor CIR N-terminal domain-containing protein</fullName>
    </recommendedName>
</protein>
<feature type="compositionally biased region" description="Basic residues" evidence="1">
    <location>
        <begin position="261"/>
        <end position="271"/>
    </location>
</feature>
<feature type="compositionally biased region" description="Basic and acidic residues" evidence="1">
    <location>
        <begin position="22"/>
        <end position="34"/>
    </location>
</feature>
<dbReference type="STRING" id="45351.A7RRI5"/>
<evidence type="ECO:0000256" key="1">
    <source>
        <dbReference type="SAM" id="MobiDB-lite"/>
    </source>
</evidence>
<dbReference type="eggNOG" id="ENOG502RZ97">
    <property type="taxonomic scope" value="Eukaryota"/>
</dbReference>
<dbReference type="PANTHER" id="PTHR22093">
    <property type="entry name" value="LEUKOCYTE RECEPTOR CLUSTER LRC MEMBER 1"/>
    <property type="match status" value="1"/>
</dbReference>
<dbReference type="KEGG" id="nve:5518043"/>
<dbReference type="InParanoid" id="A7RRI5"/>
<dbReference type="EMBL" id="DS469531">
    <property type="protein sequence ID" value="EDO46013.1"/>
    <property type="molecule type" value="Genomic_DNA"/>
</dbReference>
<evidence type="ECO:0000259" key="2">
    <source>
        <dbReference type="SMART" id="SM01083"/>
    </source>
</evidence>
<feature type="region of interest" description="Disordered" evidence="1">
    <location>
        <begin position="22"/>
        <end position="271"/>
    </location>
</feature>
<dbReference type="PANTHER" id="PTHR22093:SF0">
    <property type="entry name" value="LEUKOCYTE RECEPTOR CLUSTER MEMBER 1"/>
    <property type="match status" value="1"/>
</dbReference>
<accession>A7RRI5</accession>
<dbReference type="PhylomeDB" id="A7RRI5"/>
<feature type="compositionally biased region" description="Basic and acidic residues" evidence="1">
    <location>
        <begin position="171"/>
        <end position="186"/>
    </location>
</feature>
<gene>
    <name evidence="3" type="ORF">NEMVEDRAFT_v1g240179</name>
</gene>
<evidence type="ECO:0000313" key="4">
    <source>
        <dbReference type="Proteomes" id="UP000001593"/>
    </source>
</evidence>
<dbReference type="HOGENOM" id="CLU_058751_2_0_1"/>
<dbReference type="Proteomes" id="UP000001593">
    <property type="component" value="Unassembled WGS sequence"/>
</dbReference>
<dbReference type="AlphaFoldDB" id="A7RRI5"/>
<sequence length="271" mass="31348">MNILPKKSWHVRNKDNVERVRRDEENARLEEEKKAKRAALAEQEARTASLRAKSRSGAGNQKEDGSTALVKASSEKPRHLNFFQDIEDGLKQGSNAEYEAEREAEQEKQEKAIGLLTYLGQSASEKHSERPWYLKSGSKSTSQPKSDEDHDLRDAKRKDAMDPLKSMTKYLEARKEKGKEGKERQEKHHHKHSKKDKSSTEKSKKSLEQLRAERLKRERAERARGLELLSSSRGESKKAEPAIEDNPYRYNSQFNPDLVRKPRNHPRYSPY</sequence>
<dbReference type="Pfam" id="PF10197">
    <property type="entry name" value="Cir_N"/>
    <property type="match status" value="1"/>
</dbReference>
<dbReference type="InterPro" id="IPR039875">
    <property type="entry name" value="LENG1-like"/>
</dbReference>
<dbReference type="OMA" id="WYEELPK"/>
<reference evidence="3 4" key="1">
    <citation type="journal article" date="2007" name="Science">
        <title>Sea anemone genome reveals ancestral eumetazoan gene repertoire and genomic organization.</title>
        <authorList>
            <person name="Putnam N.H."/>
            <person name="Srivastava M."/>
            <person name="Hellsten U."/>
            <person name="Dirks B."/>
            <person name="Chapman J."/>
            <person name="Salamov A."/>
            <person name="Terry A."/>
            <person name="Shapiro H."/>
            <person name="Lindquist E."/>
            <person name="Kapitonov V.V."/>
            <person name="Jurka J."/>
            <person name="Genikhovich G."/>
            <person name="Grigoriev I.V."/>
            <person name="Lucas S.M."/>
            <person name="Steele R.E."/>
            <person name="Finnerty J.R."/>
            <person name="Technau U."/>
            <person name="Martindale M.Q."/>
            <person name="Rokhsar D.S."/>
        </authorList>
    </citation>
    <scope>NUCLEOTIDE SEQUENCE [LARGE SCALE GENOMIC DNA]</scope>
    <source>
        <strain evidence="4">CH2 X CH6</strain>
    </source>
</reference>
<dbReference type="OrthoDB" id="2159131at2759"/>
<dbReference type="InterPro" id="IPR019339">
    <property type="entry name" value="CIR_N_dom"/>
</dbReference>
<feature type="domain" description="CBF1-interacting co-repressor CIR N-terminal" evidence="2">
    <location>
        <begin position="8"/>
        <end position="44"/>
    </location>
</feature>
<keyword evidence="4" id="KW-1185">Reference proteome</keyword>
<dbReference type="SMART" id="SM01083">
    <property type="entry name" value="Cir_N"/>
    <property type="match status" value="1"/>
</dbReference>
<proteinExistence type="predicted"/>
<name>A7RRI5_NEMVE</name>
<feature type="compositionally biased region" description="Basic and acidic residues" evidence="1">
    <location>
        <begin position="99"/>
        <end position="111"/>
    </location>
</feature>